<name>A0ABT3SYS7_9GAMM</name>
<keyword evidence="3" id="KW-1185">Reference proteome</keyword>
<comment type="caution">
    <text evidence="2">The sequence shown here is derived from an EMBL/GenBank/DDBJ whole genome shotgun (WGS) entry which is preliminary data.</text>
</comment>
<feature type="transmembrane region" description="Helical" evidence="1">
    <location>
        <begin position="400"/>
        <end position="419"/>
    </location>
</feature>
<dbReference type="EMBL" id="SHNP01000004">
    <property type="protein sequence ID" value="MCX2974477.1"/>
    <property type="molecule type" value="Genomic_DNA"/>
</dbReference>
<feature type="transmembrane region" description="Helical" evidence="1">
    <location>
        <begin position="529"/>
        <end position="547"/>
    </location>
</feature>
<dbReference type="Pfam" id="PF04087">
    <property type="entry name" value="DUF389"/>
    <property type="match status" value="1"/>
</dbReference>
<evidence type="ECO:0000313" key="3">
    <source>
        <dbReference type="Proteomes" id="UP001143307"/>
    </source>
</evidence>
<dbReference type="InterPro" id="IPR005240">
    <property type="entry name" value="DUF389"/>
</dbReference>
<dbReference type="InterPro" id="IPR016064">
    <property type="entry name" value="NAD/diacylglycerol_kinase_sf"/>
</dbReference>
<reference evidence="2" key="1">
    <citation type="submission" date="2019-02" db="EMBL/GenBank/DDBJ databases">
        <authorList>
            <person name="Li S.-H."/>
        </authorList>
    </citation>
    <scope>NUCLEOTIDE SEQUENCE</scope>
    <source>
        <strain evidence="2">IMCC8485</strain>
    </source>
</reference>
<dbReference type="PANTHER" id="PTHR20992:SF9">
    <property type="entry name" value="AT15442P-RELATED"/>
    <property type="match status" value="1"/>
</dbReference>
<dbReference type="SUPFAM" id="SSF111331">
    <property type="entry name" value="NAD kinase/diacylglycerol kinase-like"/>
    <property type="match status" value="1"/>
</dbReference>
<accession>A0ABT3SYS7</accession>
<evidence type="ECO:0000256" key="1">
    <source>
        <dbReference type="SAM" id="Phobius"/>
    </source>
</evidence>
<dbReference type="Proteomes" id="UP001143307">
    <property type="component" value="Unassembled WGS sequence"/>
</dbReference>
<protein>
    <submittedName>
        <fullName evidence="2">TIGR00341 family protein</fullName>
    </submittedName>
</protein>
<dbReference type="NCBIfam" id="TIGR00341">
    <property type="entry name" value="TIGR00341 family protein"/>
    <property type="match status" value="1"/>
</dbReference>
<feature type="transmembrane region" description="Helical" evidence="1">
    <location>
        <begin position="368"/>
        <end position="388"/>
    </location>
</feature>
<evidence type="ECO:0000313" key="2">
    <source>
        <dbReference type="EMBL" id="MCX2974477.1"/>
    </source>
</evidence>
<keyword evidence="1" id="KW-0472">Membrane</keyword>
<feature type="transmembrane region" description="Helical" evidence="1">
    <location>
        <begin position="496"/>
        <end position="517"/>
    </location>
</feature>
<keyword evidence="1" id="KW-1133">Transmembrane helix</keyword>
<feature type="transmembrane region" description="Helical" evidence="1">
    <location>
        <begin position="463"/>
        <end position="484"/>
    </location>
</feature>
<keyword evidence="1" id="KW-0812">Transmembrane</keyword>
<dbReference type="RefSeq" id="WP_279253242.1">
    <property type="nucleotide sequence ID" value="NZ_SHNP01000004.1"/>
</dbReference>
<dbReference type="PANTHER" id="PTHR20992">
    <property type="entry name" value="AT15442P-RELATED"/>
    <property type="match status" value="1"/>
</dbReference>
<feature type="transmembrane region" description="Helical" evidence="1">
    <location>
        <begin position="439"/>
        <end position="456"/>
    </location>
</feature>
<sequence length="627" mass="67345">MSAIETEAFFLLHDSSFETERASSWLQDSSIALVPFSDRDKLADNSRVLLWLGDEQIRDLATLALQRQWQIGLLPHPDARQACAALGAKGDPAQLLVHYAAVEPVGADALFCNGELVFSSVVIGSVLSLRPYDINRPQTTWSLLRGALKGLGQLSLGSYKLTTAKDQGVSLAALGMVAVAHTQSSLVGRRFDENLSIADGRVSLLAIAPRSILAYLWFMLHLIMPGRISLSALPGSLALVQSQRLHLEAQSGFEYLLDGKPVHAAELELVVQPERLCLLPGPALVTREDASVSNKETLRLNHVPVDSAARALIGKHLPLFNHASEDEYRELFVSLRDNATPSSSFQVLMVLSVMLALAGMYANSAPVIIGAMILAPLMAPIVSLAMGLARSEPNLIRGSVKTLAVGTAWGLGCAVLLAWLMPFDIATDEMKSRMSPNLLDLFIAVISGVAGAYAHAKDEIAKSLAGVAIAVALVPPLSVAGIGLGWGDWDMARGALLLLTTNLVGISLAASATFLVLGFAPFTRASRGLAVSLMIAAIVSVPLYIAYDHLIERSRLQERVPAGEFQLLDQTVQVGEVTVTLANPLLVSVVVSSAERLENTHLDELKRMIGEQLDREILLDAQLNIRR</sequence>
<organism evidence="2 3">
    <name type="scientific">Candidatus Seongchinamella marina</name>
    <dbReference type="NCBI Taxonomy" id="2518990"/>
    <lineage>
        <taxon>Bacteria</taxon>
        <taxon>Pseudomonadati</taxon>
        <taxon>Pseudomonadota</taxon>
        <taxon>Gammaproteobacteria</taxon>
        <taxon>Cellvibrionales</taxon>
        <taxon>Halieaceae</taxon>
        <taxon>Seongchinamella</taxon>
    </lineage>
</organism>
<proteinExistence type="predicted"/>
<gene>
    <name evidence="2" type="ORF">EYC87_12865</name>
</gene>